<gene>
    <name evidence="1" type="ORF">NCTC11647_02576</name>
</gene>
<dbReference type="AlphaFoldDB" id="A0A2T3QMY8"/>
<proteinExistence type="predicted"/>
<organism evidence="1 2">
    <name type="scientific">Photobacterium damselae</name>
    <dbReference type="NCBI Taxonomy" id="38293"/>
    <lineage>
        <taxon>Bacteria</taxon>
        <taxon>Pseudomonadati</taxon>
        <taxon>Pseudomonadota</taxon>
        <taxon>Gammaproteobacteria</taxon>
        <taxon>Vibrionales</taxon>
        <taxon>Vibrionaceae</taxon>
        <taxon>Photobacterium</taxon>
    </lineage>
</organism>
<dbReference type="Proteomes" id="UP000251647">
    <property type="component" value="Unassembled WGS sequence"/>
</dbReference>
<dbReference type="EMBL" id="UATL01000001">
    <property type="protein sequence ID" value="SPY29376.1"/>
    <property type="molecule type" value="Genomic_DNA"/>
</dbReference>
<evidence type="ECO:0000313" key="1">
    <source>
        <dbReference type="EMBL" id="SPY29376.1"/>
    </source>
</evidence>
<sequence length="179" mass="19927">MSIVVTSGESRASWIEDVSLSSGLKETVENSSILFLPVKNFRGKVDFAFPQGTLDLYNYLKKEIEGTGTVEICIDDERYSEIALYSRKIRFGKIIVNVVFAPLIVGLLTNYMYDQLSVKGEDNVTIAISVESECQNYEVHYDGTAEDFGTINESIKNILANCNINESTPTKEAVSEDND</sequence>
<reference evidence="1 2" key="1">
    <citation type="submission" date="2018-06" db="EMBL/GenBank/DDBJ databases">
        <authorList>
            <consortium name="Pathogen Informatics"/>
            <person name="Doyle S."/>
        </authorList>
    </citation>
    <scope>NUCLEOTIDE SEQUENCE [LARGE SCALE GENOMIC DNA]</scope>
    <source>
        <strain evidence="1 2">NCTC11647</strain>
    </source>
</reference>
<protein>
    <submittedName>
        <fullName evidence="1">Uncharacterized protein</fullName>
    </submittedName>
</protein>
<dbReference type="RefSeq" id="WP_050787784.1">
    <property type="nucleotide sequence ID" value="NZ_PYOG01000004.1"/>
</dbReference>
<dbReference type="OrthoDB" id="9988883at2"/>
<accession>A0A2T3QMY8</accession>
<evidence type="ECO:0000313" key="2">
    <source>
        <dbReference type="Proteomes" id="UP000251647"/>
    </source>
</evidence>
<name>A0A2T3QMY8_PHODM</name>